<dbReference type="OrthoDB" id="9787654at2"/>
<dbReference type="Gene3D" id="3.20.20.140">
    <property type="entry name" value="Metal-dependent hydrolases"/>
    <property type="match status" value="1"/>
</dbReference>
<evidence type="ECO:0000313" key="2">
    <source>
        <dbReference type="EMBL" id="RDI22804.1"/>
    </source>
</evidence>
<proteinExistence type="predicted"/>
<dbReference type="GO" id="GO:0016787">
    <property type="term" value="F:hydrolase activity"/>
    <property type="evidence" value="ECO:0007669"/>
    <property type="project" value="UniProtKB-KW"/>
</dbReference>
<sequence length="314" mass="34241">MKHYTYAACPVPPGRAGILGAWHSTPAFEVPPDACDCHVHVFGPREQYPLAEDRTFAPGVASVDDLLRMHARIGVSRVVIVQASPQGLDNRGVLDAMTELSRRGHAARAVVVLPPDTDLGTRQALHAQGVRGLRVNLQSYGQTDPQLARRRLEAAAAMAAETDWHVQTYTTLAVIEALQADIARLPVPLVVDHFGLADPRLGEAQPGWSALLSLVRQGQVYVKLSAPYRLVETVGGEDGATMARALIEANLDRMLWGTDWPHTGPFPGRPRERDGVDPFHPVDNGAQLSMLGRWTTPAERQRILVDNPTALYGF</sequence>
<gene>
    <name evidence="2" type="ORF">DFR41_107207</name>
</gene>
<dbReference type="Proteomes" id="UP000255265">
    <property type="component" value="Unassembled WGS sequence"/>
</dbReference>
<keyword evidence="2" id="KW-0378">Hydrolase</keyword>
<dbReference type="PANTHER" id="PTHR35563:SF2">
    <property type="entry name" value="BARREL METAL-DEPENDENT HYDROLASE, PUTATIVE (AFU_ORTHOLOGUE AFUA_1G16240)-RELATED"/>
    <property type="match status" value="1"/>
</dbReference>
<evidence type="ECO:0000313" key="3">
    <source>
        <dbReference type="Proteomes" id="UP000255265"/>
    </source>
</evidence>
<dbReference type="RefSeq" id="WP_017757922.1">
    <property type="nucleotide sequence ID" value="NZ_QQAV01000007.1"/>
</dbReference>
<dbReference type="EMBL" id="QQAV01000007">
    <property type="protein sequence ID" value="RDI22804.1"/>
    <property type="molecule type" value="Genomic_DNA"/>
</dbReference>
<keyword evidence="3" id="KW-1185">Reference proteome</keyword>
<feature type="domain" description="Amidohydrolase-related" evidence="1">
    <location>
        <begin position="35"/>
        <end position="314"/>
    </location>
</feature>
<organism evidence="2 3">
    <name type="scientific">Pseudacidovorax intermedius</name>
    <dbReference type="NCBI Taxonomy" id="433924"/>
    <lineage>
        <taxon>Bacteria</taxon>
        <taxon>Pseudomonadati</taxon>
        <taxon>Pseudomonadota</taxon>
        <taxon>Betaproteobacteria</taxon>
        <taxon>Burkholderiales</taxon>
        <taxon>Comamonadaceae</taxon>
        <taxon>Pseudacidovorax</taxon>
    </lineage>
</organism>
<dbReference type="PANTHER" id="PTHR35563">
    <property type="entry name" value="BARREL METAL-DEPENDENT HYDROLASE, PUTATIVE (AFU_ORTHOLOGUE AFUA_1G16240)-RELATED"/>
    <property type="match status" value="1"/>
</dbReference>
<dbReference type="AlphaFoldDB" id="A0A370FGN1"/>
<dbReference type="InterPro" id="IPR032466">
    <property type="entry name" value="Metal_Hydrolase"/>
</dbReference>
<comment type="caution">
    <text evidence="2">The sequence shown here is derived from an EMBL/GenBank/DDBJ whole genome shotgun (WGS) entry which is preliminary data.</text>
</comment>
<dbReference type="InterPro" id="IPR052358">
    <property type="entry name" value="Aro_Compnd_Degr_Hydrolases"/>
</dbReference>
<name>A0A370FGN1_9BURK</name>
<dbReference type="SUPFAM" id="SSF51556">
    <property type="entry name" value="Metallo-dependent hydrolases"/>
    <property type="match status" value="1"/>
</dbReference>
<evidence type="ECO:0000259" key="1">
    <source>
        <dbReference type="Pfam" id="PF04909"/>
    </source>
</evidence>
<reference evidence="2 3" key="1">
    <citation type="submission" date="2018-07" db="EMBL/GenBank/DDBJ databases">
        <title>Genomic Encyclopedia of Type Strains, Phase IV (KMG-IV): sequencing the most valuable type-strain genomes for metagenomic binning, comparative biology and taxonomic classification.</title>
        <authorList>
            <person name="Goeker M."/>
        </authorList>
    </citation>
    <scope>NUCLEOTIDE SEQUENCE [LARGE SCALE GENOMIC DNA]</scope>
    <source>
        <strain evidence="2 3">DSM 21352</strain>
    </source>
</reference>
<protein>
    <submittedName>
        <fullName evidence="2">Putative TIM-barrel fold metal-dependent hydrolase</fullName>
    </submittedName>
</protein>
<dbReference type="InterPro" id="IPR006680">
    <property type="entry name" value="Amidohydro-rel"/>
</dbReference>
<accession>A0A370FGN1</accession>
<dbReference type="Pfam" id="PF04909">
    <property type="entry name" value="Amidohydro_2"/>
    <property type="match status" value="1"/>
</dbReference>